<keyword evidence="2 6" id="KW-0812">Transmembrane</keyword>
<keyword evidence="4" id="KW-0175">Coiled coil</keyword>
<evidence type="ECO:0000256" key="2">
    <source>
        <dbReference type="ARBA" id="ARBA00022692"/>
    </source>
</evidence>
<name>A0AAD0U7J0_9BURK</name>
<evidence type="ECO:0000256" key="5">
    <source>
        <dbReference type="ARBA" id="ARBA00023136"/>
    </source>
</evidence>
<dbReference type="RefSeq" id="WP_017453330.1">
    <property type="nucleotide sequence ID" value="NZ_CP024996.1"/>
</dbReference>
<organism evidence="7 8">
    <name type="scientific">Herbaspirillum rubrisubalbicans</name>
    <dbReference type="NCBI Taxonomy" id="80842"/>
    <lineage>
        <taxon>Bacteria</taxon>
        <taxon>Pseudomonadati</taxon>
        <taxon>Pseudomonadota</taxon>
        <taxon>Betaproteobacteria</taxon>
        <taxon>Burkholderiales</taxon>
        <taxon>Oxalobacteraceae</taxon>
        <taxon>Herbaspirillum</taxon>
    </lineage>
</organism>
<proteinExistence type="predicted"/>
<dbReference type="GO" id="GO:0016020">
    <property type="term" value="C:membrane"/>
    <property type="evidence" value="ECO:0007669"/>
    <property type="project" value="UniProtKB-SubCell"/>
</dbReference>
<protein>
    <submittedName>
        <fullName evidence="7">DUF1640 domain-containing protein</fullName>
    </submittedName>
</protein>
<evidence type="ECO:0000256" key="1">
    <source>
        <dbReference type="ARBA" id="ARBA00004370"/>
    </source>
</evidence>
<evidence type="ECO:0000256" key="3">
    <source>
        <dbReference type="ARBA" id="ARBA00022989"/>
    </source>
</evidence>
<dbReference type="InterPro" id="IPR024461">
    <property type="entry name" value="CCDC90-like"/>
</dbReference>
<evidence type="ECO:0000256" key="4">
    <source>
        <dbReference type="ARBA" id="ARBA00023054"/>
    </source>
</evidence>
<accession>A0AAD0U7J0</accession>
<gene>
    <name evidence="7" type="ORF">RC54_12165</name>
</gene>
<feature type="transmembrane region" description="Helical" evidence="6">
    <location>
        <begin position="73"/>
        <end position="93"/>
    </location>
</feature>
<evidence type="ECO:0000256" key="6">
    <source>
        <dbReference type="SAM" id="Phobius"/>
    </source>
</evidence>
<evidence type="ECO:0000313" key="7">
    <source>
        <dbReference type="EMBL" id="AYR24539.1"/>
    </source>
</evidence>
<keyword evidence="3 6" id="KW-1133">Transmembrane helix</keyword>
<dbReference type="AlphaFoldDB" id="A0AAD0U7J0"/>
<dbReference type="Proteomes" id="UP000269199">
    <property type="component" value="Chromosome"/>
</dbReference>
<sequence length="94" mass="10353">MATTLFDTHEYVKRLEAAGIPRDQAEAHATGLAEAMNSELVTKSDLNAFRAEVSNNFASVATSFAEVRGQFELLKWMLGFMLAGTVGILFKIFH</sequence>
<comment type="subcellular location">
    <subcellularLocation>
        <location evidence="1">Membrane</location>
    </subcellularLocation>
</comment>
<reference evidence="7 8" key="1">
    <citation type="submission" date="2017-11" db="EMBL/GenBank/DDBJ databases">
        <title>Complete genome sequence of Herbaspirillum rubrisubalbicans DSM 11543.</title>
        <authorList>
            <person name="Chen M."/>
            <person name="An Q."/>
        </authorList>
    </citation>
    <scope>NUCLEOTIDE SEQUENCE [LARGE SCALE GENOMIC DNA]</scope>
    <source>
        <strain evidence="7 8">DSM 11543</strain>
    </source>
</reference>
<keyword evidence="5 6" id="KW-0472">Membrane</keyword>
<dbReference type="Pfam" id="PF07798">
    <property type="entry name" value="CCDC90-like"/>
    <property type="match status" value="1"/>
</dbReference>
<dbReference type="EMBL" id="CP024996">
    <property type="protein sequence ID" value="AYR24539.1"/>
    <property type="molecule type" value="Genomic_DNA"/>
</dbReference>
<evidence type="ECO:0000313" key="8">
    <source>
        <dbReference type="Proteomes" id="UP000269199"/>
    </source>
</evidence>
<dbReference type="Gene3D" id="1.20.5.340">
    <property type="match status" value="1"/>
</dbReference>